<dbReference type="Proteomes" id="UP000031390">
    <property type="component" value="Unassembled WGS sequence"/>
</dbReference>
<dbReference type="EMBL" id="JUFZ01000124">
    <property type="protein sequence ID" value="KIC06036.1"/>
    <property type="molecule type" value="Genomic_DNA"/>
</dbReference>
<protein>
    <submittedName>
        <fullName evidence="1">Uncharacterized protein</fullName>
    </submittedName>
</protein>
<gene>
    <name evidence="1" type="ORF">MCC93_25080</name>
</gene>
<comment type="caution">
    <text evidence="1">The sequence shown here is derived from an EMBL/GenBank/DDBJ whole genome shotgun (WGS) entry which is preliminary data.</text>
</comment>
<evidence type="ECO:0000313" key="1">
    <source>
        <dbReference type="EMBL" id="KIC06036.1"/>
    </source>
</evidence>
<reference evidence="1 2" key="1">
    <citation type="submission" date="2014-12" db="EMBL/GenBank/DDBJ databases">
        <title>Genome sequence of Morococcus cerebrosus.</title>
        <authorList>
            <person name="Shin S.-K."/>
            <person name="Yi H."/>
        </authorList>
    </citation>
    <scope>NUCLEOTIDE SEQUENCE [LARGE SCALE GENOMIC DNA]</scope>
    <source>
        <strain evidence="1 2">CIP 81.93</strain>
    </source>
</reference>
<proteinExistence type="predicted"/>
<sequence>MIQLTNAVGKGCIIRRMGLGCLVIWVKMLTIFQTTCGRWECACRLKILRNKGFICFSDFRRKSGMWKIAGSRRKQLFPYVFMSNTVIPASLSEPYRLSFPCCFCYICRLFLSNRSVP</sequence>
<accession>A0A0C1GKN8</accession>
<evidence type="ECO:0000313" key="2">
    <source>
        <dbReference type="Proteomes" id="UP000031390"/>
    </source>
</evidence>
<organism evidence="1 2">
    <name type="scientific">Morococcus cerebrosus</name>
    <dbReference type="NCBI Taxonomy" id="1056807"/>
    <lineage>
        <taxon>Bacteria</taxon>
        <taxon>Pseudomonadati</taxon>
        <taxon>Pseudomonadota</taxon>
        <taxon>Betaproteobacteria</taxon>
        <taxon>Neisseriales</taxon>
        <taxon>Neisseriaceae</taxon>
        <taxon>Morococcus</taxon>
    </lineage>
</organism>
<dbReference type="AlphaFoldDB" id="A0A0C1GKN8"/>
<name>A0A0C1GKN8_9NEIS</name>